<dbReference type="PANTHER" id="PTHR32468">
    <property type="entry name" value="CATION/H + ANTIPORTER"/>
    <property type="match status" value="1"/>
</dbReference>
<evidence type="ECO:0000259" key="5">
    <source>
        <dbReference type="Pfam" id="PF23256"/>
    </source>
</evidence>
<feature type="domain" description="Cation/H(+) antiporter C-terminal" evidence="6">
    <location>
        <begin position="99"/>
        <end position="203"/>
    </location>
</feature>
<comment type="caution">
    <text evidence="7">The sequence shown here is derived from an EMBL/GenBank/DDBJ whole genome shotgun (WGS) entry which is preliminary data.</text>
</comment>
<organism evidence="7 8">
    <name type="scientific">Stephania cephalantha</name>
    <dbReference type="NCBI Taxonomy" id="152367"/>
    <lineage>
        <taxon>Eukaryota</taxon>
        <taxon>Viridiplantae</taxon>
        <taxon>Streptophyta</taxon>
        <taxon>Embryophyta</taxon>
        <taxon>Tracheophyta</taxon>
        <taxon>Spermatophyta</taxon>
        <taxon>Magnoliopsida</taxon>
        <taxon>Ranunculales</taxon>
        <taxon>Menispermaceae</taxon>
        <taxon>Menispermoideae</taxon>
        <taxon>Cissampelideae</taxon>
        <taxon>Stephania</taxon>
    </lineage>
</organism>
<gene>
    <name evidence="7" type="ORF">Scep_003793</name>
</gene>
<feature type="domain" description="Cation/H(+) antiporter central" evidence="5">
    <location>
        <begin position="4"/>
        <end position="93"/>
    </location>
</feature>
<dbReference type="GO" id="GO:0006885">
    <property type="term" value="P:regulation of pH"/>
    <property type="evidence" value="ECO:0007669"/>
    <property type="project" value="TreeGrafter"/>
</dbReference>
<dbReference type="InterPro" id="IPR050794">
    <property type="entry name" value="CPA2_transporter"/>
</dbReference>
<evidence type="ECO:0000256" key="3">
    <source>
        <dbReference type="ARBA" id="ARBA00022958"/>
    </source>
</evidence>
<keyword evidence="2" id="KW-0633">Potassium transport</keyword>
<keyword evidence="3" id="KW-0630">Potassium</keyword>
<keyword evidence="1" id="KW-0813">Transport</keyword>
<dbReference type="PANTHER" id="PTHR32468:SF0">
    <property type="entry name" value="K(+)_H(+) ANTIPORTER 1"/>
    <property type="match status" value="1"/>
</dbReference>
<keyword evidence="8" id="KW-1185">Reference proteome</keyword>
<accession>A0AAP0KSS5</accession>
<proteinExistence type="predicted"/>
<evidence type="ECO:0000259" key="6">
    <source>
        <dbReference type="Pfam" id="PF23259"/>
    </source>
</evidence>
<dbReference type="GO" id="GO:0098662">
    <property type="term" value="P:inorganic cation transmembrane transport"/>
    <property type="evidence" value="ECO:0007669"/>
    <property type="project" value="TreeGrafter"/>
</dbReference>
<keyword evidence="4" id="KW-0406">Ion transport</keyword>
<dbReference type="EMBL" id="JBBNAG010000002">
    <property type="protein sequence ID" value="KAK9157219.1"/>
    <property type="molecule type" value="Genomic_DNA"/>
</dbReference>
<dbReference type="GO" id="GO:0006813">
    <property type="term" value="P:potassium ion transport"/>
    <property type="evidence" value="ECO:0007669"/>
    <property type="project" value="UniProtKB-KW"/>
</dbReference>
<name>A0AAP0KSS5_9MAGN</name>
<dbReference type="InterPro" id="IPR057291">
    <property type="entry name" value="CHX17_2nd"/>
</dbReference>
<evidence type="ECO:0000256" key="4">
    <source>
        <dbReference type="ARBA" id="ARBA00023065"/>
    </source>
</evidence>
<evidence type="ECO:0000313" key="8">
    <source>
        <dbReference type="Proteomes" id="UP001419268"/>
    </source>
</evidence>
<protein>
    <submittedName>
        <fullName evidence="7">Uncharacterized protein</fullName>
    </submittedName>
</protein>
<dbReference type="Pfam" id="PF23259">
    <property type="entry name" value="CHX17_C"/>
    <property type="match status" value="1"/>
</dbReference>
<sequence length="211" mass="22519">MAGLESYGRLGRVKVRPMTAVSALQSMHEDVCHVAEDKGVTILILPFYKREIDGCDGPISESMGSGWRTVNQRVMENAPGSVAVLVDRGLGGGGPTLTLGVCVLFFGGPDGREALALGTRMAEHSEINVTVIRFVDGKVTESVSNGGTTSTDREMERDELDERNKMVDYVEKDIASINIMEEVVEVGRNGEYDLVVVGNGKGGGEDGRLGG</sequence>
<dbReference type="AlphaFoldDB" id="A0AAP0KSS5"/>
<reference evidence="7 8" key="1">
    <citation type="submission" date="2024-01" db="EMBL/GenBank/DDBJ databases">
        <title>Genome assemblies of Stephania.</title>
        <authorList>
            <person name="Yang L."/>
        </authorList>
    </citation>
    <scope>NUCLEOTIDE SEQUENCE [LARGE SCALE GENOMIC DNA]</scope>
    <source>
        <strain evidence="7">JXDWG</strain>
        <tissue evidence="7">Leaf</tissue>
    </source>
</reference>
<evidence type="ECO:0000313" key="7">
    <source>
        <dbReference type="EMBL" id="KAK9157219.1"/>
    </source>
</evidence>
<dbReference type="Proteomes" id="UP001419268">
    <property type="component" value="Unassembled WGS sequence"/>
</dbReference>
<evidence type="ECO:0000256" key="1">
    <source>
        <dbReference type="ARBA" id="ARBA00022448"/>
    </source>
</evidence>
<evidence type="ECO:0000256" key="2">
    <source>
        <dbReference type="ARBA" id="ARBA00022538"/>
    </source>
</evidence>
<dbReference type="GO" id="GO:0012505">
    <property type="term" value="C:endomembrane system"/>
    <property type="evidence" value="ECO:0007669"/>
    <property type="project" value="TreeGrafter"/>
</dbReference>
<dbReference type="InterPro" id="IPR057290">
    <property type="entry name" value="CHX17_C"/>
</dbReference>
<dbReference type="Pfam" id="PF23256">
    <property type="entry name" value="CHX17_2nd"/>
    <property type="match status" value="1"/>
</dbReference>